<dbReference type="SUPFAM" id="SSF55874">
    <property type="entry name" value="ATPase domain of HSP90 chaperone/DNA topoisomerase II/histidine kinase"/>
    <property type="match status" value="1"/>
</dbReference>
<evidence type="ECO:0000256" key="3">
    <source>
        <dbReference type="ARBA" id="ARBA00022553"/>
    </source>
</evidence>
<keyword evidence="9" id="KW-0812">Transmembrane</keyword>
<dbReference type="InterPro" id="IPR050482">
    <property type="entry name" value="Sensor_HK_TwoCompSys"/>
</dbReference>
<dbReference type="CDD" id="cd16917">
    <property type="entry name" value="HATPase_UhpB-NarQ-NarX-like"/>
    <property type="match status" value="1"/>
</dbReference>
<dbReference type="InterPro" id="IPR011712">
    <property type="entry name" value="Sig_transdc_His_kin_sub3_dim/P"/>
</dbReference>
<evidence type="ECO:0000259" key="10">
    <source>
        <dbReference type="Pfam" id="PF02518"/>
    </source>
</evidence>
<dbReference type="InterPro" id="IPR055558">
    <property type="entry name" value="DUF7134"/>
</dbReference>
<evidence type="ECO:0000313" key="14">
    <source>
        <dbReference type="Proteomes" id="UP001183643"/>
    </source>
</evidence>
<evidence type="ECO:0000259" key="12">
    <source>
        <dbReference type="Pfam" id="PF23539"/>
    </source>
</evidence>
<evidence type="ECO:0000256" key="8">
    <source>
        <dbReference type="ARBA" id="ARBA00023012"/>
    </source>
</evidence>
<accession>A0AAE3YSU4</accession>
<dbReference type="PANTHER" id="PTHR24421">
    <property type="entry name" value="NITRATE/NITRITE SENSOR PROTEIN NARX-RELATED"/>
    <property type="match status" value="1"/>
</dbReference>
<evidence type="ECO:0000256" key="5">
    <source>
        <dbReference type="ARBA" id="ARBA00022741"/>
    </source>
</evidence>
<dbReference type="AlphaFoldDB" id="A0AAE3YSU4"/>
<keyword evidence="14" id="KW-1185">Reference proteome</keyword>
<name>A0AAE3YSU4_9ACTN</name>
<keyword evidence="9" id="KW-0472">Membrane</keyword>
<evidence type="ECO:0000256" key="4">
    <source>
        <dbReference type="ARBA" id="ARBA00022679"/>
    </source>
</evidence>
<dbReference type="EC" id="2.7.13.3" evidence="2"/>
<evidence type="ECO:0000259" key="11">
    <source>
        <dbReference type="Pfam" id="PF07730"/>
    </source>
</evidence>
<dbReference type="PANTHER" id="PTHR24421:SF10">
    <property type="entry name" value="NITRATE_NITRITE SENSOR PROTEIN NARQ"/>
    <property type="match status" value="1"/>
</dbReference>
<keyword evidence="4" id="KW-0808">Transferase</keyword>
<feature type="transmembrane region" description="Helical" evidence="9">
    <location>
        <begin position="175"/>
        <end position="192"/>
    </location>
</feature>
<dbReference type="InterPro" id="IPR036890">
    <property type="entry name" value="HATPase_C_sf"/>
</dbReference>
<keyword evidence="5" id="KW-0547">Nucleotide-binding</keyword>
<dbReference type="EMBL" id="JAVDYB010000001">
    <property type="protein sequence ID" value="MDR7277803.1"/>
    <property type="molecule type" value="Genomic_DNA"/>
</dbReference>
<organism evidence="13 14">
    <name type="scientific">Catenuloplanes atrovinosus</name>
    <dbReference type="NCBI Taxonomy" id="137266"/>
    <lineage>
        <taxon>Bacteria</taxon>
        <taxon>Bacillati</taxon>
        <taxon>Actinomycetota</taxon>
        <taxon>Actinomycetes</taxon>
        <taxon>Micromonosporales</taxon>
        <taxon>Micromonosporaceae</taxon>
        <taxon>Catenuloplanes</taxon>
    </lineage>
</organism>
<gene>
    <name evidence="13" type="ORF">J2S41_004581</name>
</gene>
<dbReference type="GO" id="GO:0005524">
    <property type="term" value="F:ATP binding"/>
    <property type="evidence" value="ECO:0007669"/>
    <property type="project" value="UniProtKB-KW"/>
</dbReference>
<dbReference type="Gene3D" id="1.20.5.1930">
    <property type="match status" value="1"/>
</dbReference>
<evidence type="ECO:0000256" key="7">
    <source>
        <dbReference type="ARBA" id="ARBA00022840"/>
    </source>
</evidence>
<evidence type="ECO:0000256" key="1">
    <source>
        <dbReference type="ARBA" id="ARBA00000085"/>
    </source>
</evidence>
<comment type="caution">
    <text evidence="13">The sequence shown here is derived from an EMBL/GenBank/DDBJ whole genome shotgun (WGS) entry which is preliminary data.</text>
</comment>
<protein>
    <recommendedName>
        <fullName evidence="2">histidine kinase</fullName>
        <ecNumber evidence="2">2.7.13.3</ecNumber>
    </recommendedName>
</protein>
<dbReference type="GO" id="GO:0000155">
    <property type="term" value="F:phosphorelay sensor kinase activity"/>
    <property type="evidence" value="ECO:0007669"/>
    <property type="project" value="InterPro"/>
</dbReference>
<feature type="domain" description="Signal transduction histidine kinase subgroup 3 dimerisation and phosphoacceptor" evidence="11">
    <location>
        <begin position="212"/>
        <end position="276"/>
    </location>
</feature>
<feature type="domain" description="Histidine kinase/HSP90-like ATPase" evidence="10">
    <location>
        <begin position="320"/>
        <end position="411"/>
    </location>
</feature>
<dbReference type="GO" id="GO:0046983">
    <property type="term" value="F:protein dimerization activity"/>
    <property type="evidence" value="ECO:0007669"/>
    <property type="project" value="InterPro"/>
</dbReference>
<feature type="transmembrane region" description="Helical" evidence="9">
    <location>
        <begin position="117"/>
        <end position="138"/>
    </location>
</feature>
<evidence type="ECO:0000256" key="9">
    <source>
        <dbReference type="SAM" id="Phobius"/>
    </source>
</evidence>
<keyword evidence="7" id="KW-0067">ATP-binding</keyword>
<keyword evidence="6 13" id="KW-0418">Kinase</keyword>
<dbReference type="Pfam" id="PF23539">
    <property type="entry name" value="DUF7134"/>
    <property type="match status" value="1"/>
</dbReference>
<keyword evidence="3" id="KW-0597">Phosphoprotein</keyword>
<dbReference type="Pfam" id="PF07730">
    <property type="entry name" value="HisKA_3"/>
    <property type="match status" value="1"/>
</dbReference>
<sequence>MVSRGTTAAPDAKEPPMGNRYAARVLLRLPWTLDLVARWQRRGITARDGMIALLYAVLGFLPPLAEIGSRLGELPARPLDALGVAAGLAMTLPLVLRRTRPETALALVATGFAVQELRGYVTFASVGLLVALYSAGAYQRRLRRTVAAVATAGYALLTAALIAAGSPTSADGFPLFYLALAGAWLVGAWARWSRASEAERRRLAARTALAAERERIARELHDVVTHHVTAMVVQAGAAQFVASSEEKVTANLAAIGETGRRALGELRDLLGVLDPARRAPMDRLPTLAQVPDLVEQSRAAGQPIELVERGDRPDLGAGRELTAYRVVQEALTNALKYATGRPTLVRLDHRSEGVDIEITTSAATTRRPAPGVGGSGRGLAGLRDRVELFGGEFDAGPAPDGGFTVRARIPIGDPA</sequence>
<feature type="transmembrane region" description="Helical" evidence="9">
    <location>
        <begin position="145"/>
        <end position="163"/>
    </location>
</feature>
<dbReference type="GO" id="GO:0016020">
    <property type="term" value="C:membrane"/>
    <property type="evidence" value="ECO:0007669"/>
    <property type="project" value="InterPro"/>
</dbReference>
<dbReference type="Pfam" id="PF02518">
    <property type="entry name" value="HATPase_c"/>
    <property type="match status" value="1"/>
</dbReference>
<keyword evidence="9" id="KW-1133">Transmembrane helix</keyword>
<evidence type="ECO:0000256" key="2">
    <source>
        <dbReference type="ARBA" id="ARBA00012438"/>
    </source>
</evidence>
<dbReference type="Proteomes" id="UP001183643">
    <property type="component" value="Unassembled WGS sequence"/>
</dbReference>
<dbReference type="Gene3D" id="3.30.565.10">
    <property type="entry name" value="Histidine kinase-like ATPase, C-terminal domain"/>
    <property type="match status" value="1"/>
</dbReference>
<keyword evidence="8" id="KW-0902">Two-component regulatory system</keyword>
<comment type="catalytic activity">
    <reaction evidence="1">
        <text>ATP + protein L-histidine = ADP + protein N-phospho-L-histidine.</text>
        <dbReference type="EC" id="2.7.13.3"/>
    </reaction>
</comment>
<feature type="transmembrane region" description="Helical" evidence="9">
    <location>
        <begin position="49"/>
        <end position="67"/>
    </location>
</feature>
<evidence type="ECO:0000313" key="13">
    <source>
        <dbReference type="EMBL" id="MDR7277803.1"/>
    </source>
</evidence>
<reference evidence="13" key="1">
    <citation type="submission" date="2023-07" db="EMBL/GenBank/DDBJ databases">
        <title>Sequencing the genomes of 1000 actinobacteria strains.</title>
        <authorList>
            <person name="Klenk H.-P."/>
        </authorList>
    </citation>
    <scope>NUCLEOTIDE SEQUENCE</scope>
    <source>
        <strain evidence="13">DSM 44707</strain>
    </source>
</reference>
<feature type="domain" description="DUF7134" evidence="12">
    <location>
        <begin position="37"/>
        <end position="191"/>
    </location>
</feature>
<evidence type="ECO:0000256" key="6">
    <source>
        <dbReference type="ARBA" id="ARBA00022777"/>
    </source>
</evidence>
<dbReference type="InterPro" id="IPR003594">
    <property type="entry name" value="HATPase_dom"/>
</dbReference>
<proteinExistence type="predicted"/>